<feature type="transmembrane region" description="Helical" evidence="7">
    <location>
        <begin position="198"/>
        <end position="219"/>
    </location>
</feature>
<feature type="transmembrane region" description="Helical" evidence="7">
    <location>
        <begin position="119"/>
        <end position="138"/>
    </location>
</feature>
<organism evidence="9 10">
    <name type="scientific">Phlyctema vagabunda</name>
    <dbReference type="NCBI Taxonomy" id="108571"/>
    <lineage>
        <taxon>Eukaryota</taxon>
        <taxon>Fungi</taxon>
        <taxon>Dikarya</taxon>
        <taxon>Ascomycota</taxon>
        <taxon>Pezizomycotina</taxon>
        <taxon>Leotiomycetes</taxon>
        <taxon>Helotiales</taxon>
        <taxon>Dermateaceae</taxon>
        <taxon>Phlyctema</taxon>
    </lineage>
</organism>
<feature type="transmembrane region" description="Helical" evidence="7">
    <location>
        <begin position="231"/>
        <end position="254"/>
    </location>
</feature>
<keyword evidence="10" id="KW-1185">Reference proteome</keyword>
<dbReference type="Pfam" id="PF20684">
    <property type="entry name" value="Fung_rhodopsin"/>
    <property type="match status" value="1"/>
</dbReference>
<name>A0ABR4P9P5_9HELO</name>
<gene>
    <name evidence="9" type="ORF">PVAG01_08533</name>
</gene>
<evidence type="ECO:0000256" key="4">
    <source>
        <dbReference type="ARBA" id="ARBA00023136"/>
    </source>
</evidence>
<feature type="region of interest" description="Disordered" evidence="6">
    <location>
        <begin position="356"/>
        <end position="385"/>
    </location>
</feature>
<evidence type="ECO:0000256" key="5">
    <source>
        <dbReference type="ARBA" id="ARBA00038359"/>
    </source>
</evidence>
<feature type="domain" description="Rhodopsin" evidence="8">
    <location>
        <begin position="56"/>
        <end position="295"/>
    </location>
</feature>
<evidence type="ECO:0000259" key="8">
    <source>
        <dbReference type="Pfam" id="PF20684"/>
    </source>
</evidence>
<protein>
    <submittedName>
        <fullName evidence="9">Integral membrane protein</fullName>
    </submittedName>
</protein>
<comment type="caution">
    <text evidence="9">The sequence shown here is derived from an EMBL/GenBank/DDBJ whole genome shotgun (WGS) entry which is preliminary data.</text>
</comment>
<feature type="transmembrane region" description="Helical" evidence="7">
    <location>
        <begin position="40"/>
        <end position="62"/>
    </location>
</feature>
<keyword evidence="3 7" id="KW-1133">Transmembrane helix</keyword>
<feature type="transmembrane region" description="Helical" evidence="7">
    <location>
        <begin position="150"/>
        <end position="172"/>
    </location>
</feature>
<proteinExistence type="inferred from homology"/>
<keyword evidence="2 7" id="KW-0812">Transmembrane</keyword>
<evidence type="ECO:0000256" key="6">
    <source>
        <dbReference type="SAM" id="MobiDB-lite"/>
    </source>
</evidence>
<evidence type="ECO:0000313" key="9">
    <source>
        <dbReference type="EMBL" id="KAL3420034.1"/>
    </source>
</evidence>
<dbReference type="EMBL" id="JBFCZG010000007">
    <property type="protein sequence ID" value="KAL3420034.1"/>
    <property type="molecule type" value="Genomic_DNA"/>
</dbReference>
<evidence type="ECO:0000256" key="1">
    <source>
        <dbReference type="ARBA" id="ARBA00004141"/>
    </source>
</evidence>
<feature type="compositionally biased region" description="Polar residues" evidence="6">
    <location>
        <begin position="356"/>
        <end position="372"/>
    </location>
</feature>
<dbReference type="PANTHER" id="PTHR33048">
    <property type="entry name" value="PTH11-LIKE INTEGRAL MEMBRANE PROTEIN (AFU_ORTHOLOGUE AFUA_5G11245)"/>
    <property type="match status" value="1"/>
</dbReference>
<sequence>MTACIEDCTVLTGATTNGTLWIGGYDPEAPVPYWHRQMELVTLCITSSLTAVVLIARIWYRWARLRRLKADDKCMIIAGLFLLPYTACQIGTYIYGSGLHMVNVRDEWLEKHWRFTPGWAGYYIVTSFIKLSVCLCFIEILPHHLKGLRYSVYGLCTLIFSLGATMTFAWLFQCTPIESNFLWSVASSSCFNYDILRWLWIAISVPIDLVLLFIPWRLLQQLLLQEHERRILKLVFSATLLGTITCILGVYGVYENRTSAQLDAFYQETIFLMLNNIEITMYTLGASFPVLSRYLVARAAPSHNTLREQNSNFSSWAKRIPDMFRNMTTHPNISHPGSDTVHIRTTLGSVQHSISTTNDISAPSHSANMSDPTNERKDQEWVKPG</sequence>
<evidence type="ECO:0000313" key="10">
    <source>
        <dbReference type="Proteomes" id="UP001629113"/>
    </source>
</evidence>
<feature type="transmembrane region" description="Helical" evidence="7">
    <location>
        <begin position="74"/>
        <end position="95"/>
    </location>
</feature>
<feature type="compositionally biased region" description="Basic and acidic residues" evidence="6">
    <location>
        <begin position="373"/>
        <end position="385"/>
    </location>
</feature>
<comment type="similarity">
    <text evidence="5">Belongs to the SAT4 family.</text>
</comment>
<comment type="subcellular location">
    <subcellularLocation>
        <location evidence="1">Membrane</location>
        <topology evidence="1">Multi-pass membrane protein</topology>
    </subcellularLocation>
</comment>
<dbReference type="InterPro" id="IPR052337">
    <property type="entry name" value="SAT4-like"/>
</dbReference>
<dbReference type="PANTHER" id="PTHR33048:SF129">
    <property type="entry name" value="INTEGRAL MEMBRANE PROTEIN-RELATED"/>
    <property type="match status" value="1"/>
</dbReference>
<dbReference type="InterPro" id="IPR049326">
    <property type="entry name" value="Rhodopsin_dom_fungi"/>
</dbReference>
<accession>A0ABR4P9P5</accession>
<evidence type="ECO:0000256" key="7">
    <source>
        <dbReference type="SAM" id="Phobius"/>
    </source>
</evidence>
<dbReference type="Proteomes" id="UP001629113">
    <property type="component" value="Unassembled WGS sequence"/>
</dbReference>
<keyword evidence="4 7" id="KW-0472">Membrane</keyword>
<evidence type="ECO:0000256" key="2">
    <source>
        <dbReference type="ARBA" id="ARBA00022692"/>
    </source>
</evidence>
<reference evidence="9 10" key="1">
    <citation type="submission" date="2024-06" db="EMBL/GenBank/DDBJ databases">
        <title>Complete genome of Phlyctema vagabunda strain 19-DSS-EL-015.</title>
        <authorList>
            <person name="Fiorenzani C."/>
        </authorList>
    </citation>
    <scope>NUCLEOTIDE SEQUENCE [LARGE SCALE GENOMIC DNA]</scope>
    <source>
        <strain evidence="9 10">19-DSS-EL-015</strain>
    </source>
</reference>
<evidence type="ECO:0000256" key="3">
    <source>
        <dbReference type="ARBA" id="ARBA00022989"/>
    </source>
</evidence>